<dbReference type="Proteomes" id="UP000473325">
    <property type="component" value="Unassembled WGS sequence"/>
</dbReference>
<dbReference type="Pfam" id="PF01883">
    <property type="entry name" value="FeS_assembly_P"/>
    <property type="match status" value="1"/>
</dbReference>
<organism evidence="2 3">
    <name type="scientific">Nocardioides flavescens</name>
    <dbReference type="NCBI Taxonomy" id="2691959"/>
    <lineage>
        <taxon>Bacteria</taxon>
        <taxon>Bacillati</taxon>
        <taxon>Actinomycetota</taxon>
        <taxon>Actinomycetes</taxon>
        <taxon>Propionibacteriales</taxon>
        <taxon>Nocardioidaceae</taxon>
        <taxon>Nocardioides</taxon>
    </lineage>
</organism>
<dbReference type="EMBL" id="WUEK01000010">
    <property type="protein sequence ID" value="MXG91115.1"/>
    <property type="molecule type" value="Genomic_DNA"/>
</dbReference>
<evidence type="ECO:0000313" key="3">
    <source>
        <dbReference type="Proteomes" id="UP000473325"/>
    </source>
</evidence>
<evidence type="ECO:0000313" key="2">
    <source>
        <dbReference type="EMBL" id="MXG91115.1"/>
    </source>
</evidence>
<dbReference type="SUPFAM" id="SSF117916">
    <property type="entry name" value="Fe-S cluster assembly (FSCA) domain-like"/>
    <property type="match status" value="1"/>
</dbReference>
<dbReference type="AlphaFoldDB" id="A0A6L7F196"/>
<feature type="domain" description="MIP18 family-like" evidence="1">
    <location>
        <begin position="27"/>
        <end position="103"/>
    </location>
</feature>
<keyword evidence="3" id="KW-1185">Reference proteome</keyword>
<protein>
    <submittedName>
        <fullName evidence="2">DUF59 domain-containing protein</fullName>
    </submittedName>
</protein>
<dbReference type="InterPro" id="IPR002744">
    <property type="entry name" value="MIP18-like"/>
</dbReference>
<gene>
    <name evidence="2" type="ORF">GRQ65_16320</name>
</gene>
<proteinExistence type="predicted"/>
<evidence type="ECO:0000259" key="1">
    <source>
        <dbReference type="Pfam" id="PF01883"/>
    </source>
</evidence>
<accession>A0A6L7F196</accession>
<sequence length="279" mass="30282">MSTRTSTRTGTRTTTAAATDLAELTRAAYDALGVVIDPELDEPITDLGFVRSLEVRPTADGDLEVETHLRLPTSFCAPNFAYLMASDAKDVLDALPWTARVVVELDDHHDSDLINRGLAADAGYRGTFRHEAESDLDELRATFQRKAHTAAMERALTSLLRSDADLAEAEVGRVVLGDLPDDATTAALLRRRADIGLGADPLDRVLVDADGTPYAEGEVPMALRRARSTRISIEGNAHFCRGLLATRYPDEPTEPAFVSVGDLFAHTPSHTTREKETVA</sequence>
<name>A0A6L7F196_9ACTN</name>
<dbReference type="RefSeq" id="WP_160879035.1">
    <property type="nucleotide sequence ID" value="NZ_WUEK01000010.1"/>
</dbReference>
<reference evidence="2 3" key="1">
    <citation type="submission" date="2019-12" db="EMBL/GenBank/DDBJ databases">
        <authorList>
            <person name="Kun Z."/>
        </authorList>
    </citation>
    <scope>NUCLEOTIDE SEQUENCE [LARGE SCALE GENOMIC DNA]</scope>
    <source>
        <strain evidence="2 3">YIM 123512</strain>
    </source>
</reference>
<dbReference type="Gene3D" id="3.30.300.130">
    <property type="entry name" value="Fe-S cluster assembly (FSCA)"/>
    <property type="match status" value="1"/>
</dbReference>
<comment type="caution">
    <text evidence="2">The sequence shown here is derived from an EMBL/GenBank/DDBJ whole genome shotgun (WGS) entry which is preliminary data.</text>
</comment>
<dbReference type="InterPro" id="IPR034904">
    <property type="entry name" value="FSCA_dom_sf"/>
</dbReference>